<evidence type="ECO:0008006" key="4">
    <source>
        <dbReference type="Google" id="ProtNLM"/>
    </source>
</evidence>
<organism evidence="2 3">
    <name type="scientific">Cerasicoccus arenae</name>
    <dbReference type="NCBI Taxonomy" id="424488"/>
    <lineage>
        <taxon>Bacteria</taxon>
        <taxon>Pseudomonadati</taxon>
        <taxon>Verrucomicrobiota</taxon>
        <taxon>Opitutia</taxon>
        <taxon>Puniceicoccales</taxon>
        <taxon>Cerasicoccaceae</taxon>
        <taxon>Cerasicoccus</taxon>
    </lineage>
</organism>
<proteinExistence type="predicted"/>
<name>A0A8J3D7T2_9BACT</name>
<reference evidence="2" key="2">
    <citation type="submission" date="2020-09" db="EMBL/GenBank/DDBJ databases">
        <authorList>
            <person name="Sun Q."/>
            <person name="Kim S."/>
        </authorList>
    </citation>
    <scope>NUCLEOTIDE SEQUENCE</scope>
    <source>
        <strain evidence="2">KCTC 12870</strain>
    </source>
</reference>
<keyword evidence="1" id="KW-0732">Signal</keyword>
<reference evidence="2" key="1">
    <citation type="journal article" date="2014" name="Int. J. Syst. Evol. Microbiol.">
        <title>Complete genome sequence of Corynebacterium casei LMG S-19264T (=DSM 44701T), isolated from a smear-ripened cheese.</title>
        <authorList>
            <consortium name="US DOE Joint Genome Institute (JGI-PGF)"/>
            <person name="Walter F."/>
            <person name="Albersmeier A."/>
            <person name="Kalinowski J."/>
            <person name="Ruckert C."/>
        </authorList>
    </citation>
    <scope>NUCLEOTIDE SEQUENCE</scope>
    <source>
        <strain evidence="2">KCTC 12870</strain>
    </source>
</reference>
<feature type="chain" id="PRO_5035150428" description="PEP-CTERM sorting domain-containing protein" evidence="1">
    <location>
        <begin position="33"/>
        <end position="288"/>
    </location>
</feature>
<protein>
    <recommendedName>
        <fullName evidence="4">PEP-CTERM sorting domain-containing protein</fullName>
    </recommendedName>
</protein>
<evidence type="ECO:0000313" key="3">
    <source>
        <dbReference type="Proteomes" id="UP000642829"/>
    </source>
</evidence>
<accession>A0A8J3D7T2</accession>
<comment type="caution">
    <text evidence="2">The sequence shown here is derived from an EMBL/GenBank/DDBJ whole genome shotgun (WGS) entry which is preliminary data.</text>
</comment>
<evidence type="ECO:0000256" key="1">
    <source>
        <dbReference type="SAM" id="SignalP"/>
    </source>
</evidence>
<dbReference type="EMBL" id="BMXG01000002">
    <property type="protein sequence ID" value="GHB93058.1"/>
    <property type="molecule type" value="Genomic_DNA"/>
</dbReference>
<feature type="signal peptide" evidence="1">
    <location>
        <begin position="1"/>
        <end position="32"/>
    </location>
</feature>
<evidence type="ECO:0000313" key="2">
    <source>
        <dbReference type="EMBL" id="GHB93058.1"/>
    </source>
</evidence>
<dbReference type="InterPro" id="IPR013424">
    <property type="entry name" value="Ice-binding_C"/>
</dbReference>
<dbReference type="NCBIfam" id="TIGR02595">
    <property type="entry name" value="PEP_CTERM"/>
    <property type="match status" value="1"/>
</dbReference>
<dbReference type="RefSeq" id="WP_189511620.1">
    <property type="nucleotide sequence ID" value="NZ_BMXG01000002.1"/>
</dbReference>
<dbReference type="Proteomes" id="UP000642829">
    <property type="component" value="Unassembled WGS sequence"/>
</dbReference>
<gene>
    <name evidence="2" type="ORF">GCM10007047_05590</name>
</gene>
<keyword evidence="3" id="KW-1185">Reference proteome</keyword>
<dbReference type="AlphaFoldDB" id="A0A8J3D7T2"/>
<sequence>MKNMKHPLISTKLVLSSLGLGLLLTSAAHSFAIDYSVAASTYSQDFNSFGSTSGAWTNGVTLDGWHWINANGNLSANYNPQDGDPQGSLLLTLGTDGSSERAFGAQNGNAIQTLYFGAQILNTTGSTLDSFTLSYIGEQWRAVGNEGQDKLTFEYQIFASGATDPMLAASGWTNVAELDFNAPITTTGSSKKLDGNLPDNRLSISSTATGIAWGEGQELWLRWSDNNPVDNNAAGGSLRAMMGVDDLSFSATVIIPEPTSYCALLGALSLGLASWLRRRRGPASNMKS</sequence>